<dbReference type="Pfam" id="PF23275">
    <property type="entry name" value="TPR_23"/>
    <property type="match status" value="1"/>
</dbReference>
<keyword evidence="5" id="KW-1185">Reference proteome</keyword>
<organism evidence="4 5">
    <name type="scientific">Mycobacterium yunnanensis</name>
    <dbReference type="NCBI Taxonomy" id="368477"/>
    <lineage>
        <taxon>Bacteria</taxon>
        <taxon>Bacillati</taxon>
        <taxon>Actinomycetota</taxon>
        <taxon>Actinomycetes</taxon>
        <taxon>Mycobacteriales</taxon>
        <taxon>Mycobacteriaceae</taxon>
        <taxon>Mycobacterium</taxon>
    </lineage>
</organism>
<proteinExistence type="predicted"/>
<dbReference type="Proteomes" id="UP001141629">
    <property type="component" value="Unassembled WGS sequence"/>
</dbReference>
<reference evidence="4" key="2">
    <citation type="journal article" date="2022" name="BMC Genomics">
        <title>Comparative genome analysis of mycobacteria focusing on tRNA and non-coding RNA.</title>
        <authorList>
            <person name="Behra P.R.K."/>
            <person name="Pettersson B.M.F."/>
            <person name="Ramesh M."/>
            <person name="Das S."/>
            <person name="Dasgupta S."/>
            <person name="Kirsebom L.A."/>
        </authorList>
    </citation>
    <scope>NUCLEOTIDE SEQUENCE</scope>
    <source>
        <strain evidence="4">DSM 44838</strain>
    </source>
</reference>
<feature type="region of interest" description="Disordered" evidence="1">
    <location>
        <begin position="171"/>
        <end position="236"/>
    </location>
</feature>
<feature type="compositionally biased region" description="Basic and acidic residues" evidence="1">
    <location>
        <begin position="179"/>
        <end position="201"/>
    </location>
</feature>
<dbReference type="InterPro" id="IPR043796">
    <property type="entry name" value="ESX-1_EspA/EspE-like"/>
</dbReference>
<gene>
    <name evidence="4" type="ORF">H7K45_04495</name>
</gene>
<evidence type="ECO:0000256" key="1">
    <source>
        <dbReference type="SAM" id="MobiDB-lite"/>
    </source>
</evidence>
<reference evidence="4" key="1">
    <citation type="submission" date="2020-07" db="EMBL/GenBank/DDBJ databases">
        <authorList>
            <person name="Pettersson B.M.F."/>
            <person name="Behra P.R.K."/>
            <person name="Ramesh M."/>
            <person name="Das S."/>
            <person name="Dasgupta S."/>
            <person name="Kirsebom L.A."/>
        </authorList>
    </citation>
    <scope>NUCLEOTIDE SEQUENCE</scope>
    <source>
        <strain evidence="4">DSM 44838</strain>
    </source>
</reference>
<evidence type="ECO:0000313" key="5">
    <source>
        <dbReference type="Proteomes" id="UP001141629"/>
    </source>
</evidence>
<dbReference type="RefSeq" id="WP_263994577.1">
    <property type="nucleotide sequence ID" value="NZ_JACKVK010000003.1"/>
</dbReference>
<comment type="caution">
    <text evidence="4">The sequence shown here is derived from an EMBL/GenBank/DDBJ whole genome shotgun (WGS) entry which is preliminary data.</text>
</comment>
<evidence type="ECO:0000259" key="2">
    <source>
        <dbReference type="Pfam" id="PF18879"/>
    </source>
</evidence>
<evidence type="ECO:0000313" key="4">
    <source>
        <dbReference type="EMBL" id="MCV7419793.1"/>
    </source>
</evidence>
<dbReference type="Pfam" id="PF18879">
    <property type="entry name" value="EspA_EspE"/>
    <property type="match status" value="1"/>
</dbReference>
<dbReference type="EMBL" id="JACKVK010000003">
    <property type="protein sequence ID" value="MCV7419793.1"/>
    <property type="molecule type" value="Genomic_DNA"/>
</dbReference>
<feature type="domain" description="ESX-1 secretion-associated protein EspA/EspE-like" evidence="2">
    <location>
        <begin position="18"/>
        <end position="99"/>
    </location>
</feature>
<dbReference type="AlphaFoldDB" id="A0A9X2YWF4"/>
<feature type="domain" description="TPR repeat" evidence="3">
    <location>
        <begin position="219"/>
        <end position="466"/>
    </location>
</feature>
<dbReference type="InterPro" id="IPR057037">
    <property type="entry name" value="TPR_rep_actino"/>
</dbReference>
<sequence length="767" mass="82155">MSVLDGFLATWSNARDTFGQGAPATGEQFDQSGPLTTMQSHVQSATPGSRWTGAGATAYDTANADHGKVFGKLAALDQQLSSHVNASSQVVAAGRQNLETIRKWVLDSAAAVPPGKNHDQMVMQIVNKGLGRLSEIVTKSNGDLATIGEKIRGLGGQYDALGNQKFAPKEVVGDGVLGEDDKKDEEKKKNDDSGEQGREDGDSLADGTLSPEEEKRLQEATTLTPEQKIALDQGNLTIPPERMAYLNGLSDSLDGKSPGEIKSTLDSLPPADAKAVSNALHLVGSDVVKTSVDPSIKPGDAGYVPPTGGKENLPTSIQEVFDAPLKNSAVPEQVIGPDGKPRIELPDPNRPYKFLDEYRDIAAISNYGDHDLQRSSALNEGMLAESRELLSDYDSDHRPNPGLGTAWGHENVDPTLQELLSASSHDPIAVHDAFAGVDGHSPNDDFIRDVYQHDWADDGKAAGELFPSTTDHSVRAGQTMHAFDAYAGDKYQDLLNMNGGRESLGEVNPSLVQSLGDANKPYIDDMVGANLDGTQGFDKLDTGANANNMRGLFAVIDSDLTAEKSFNDHATATWRDIVANYSQNLAGSGIPDGDLLAAAGKLTGAQDMGEYIHQLDMGKSEYEASLEAWNKRGEWYDSLHDIGAAIPGLQDAVDVYDGIPGDPLKDLFVGEQPTQSTITPMPLRNLDEITHPIVAYLVSQQVGDLGDLAPYVRDGVLDADAPTRYVDDYLSRVGGGNELPYVEWANAYQTSIYVSEGEFDKIKPPEG</sequence>
<accession>A0A9X2YWF4</accession>
<evidence type="ECO:0008006" key="6">
    <source>
        <dbReference type="Google" id="ProtNLM"/>
    </source>
</evidence>
<name>A0A9X2YWF4_9MYCO</name>
<protein>
    <recommendedName>
        <fullName evidence="6">ESX-1 secretion-associated protein EspA/EspE-like domain-containing protein</fullName>
    </recommendedName>
</protein>
<evidence type="ECO:0000259" key="3">
    <source>
        <dbReference type="Pfam" id="PF23275"/>
    </source>
</evidence>